<evidence type="ECO:0000313" key="3">
    <source>
        <dbReference type="EMBL" id="EPQ50091.1"/>
    </source>
</evidence>
<feature type="domain" description="XPG N-terminal" evidence="2">
    <location>
        <begin position="1"/>
        <end position="111"/>
    </location>
</feature>
<dbReference type="SUPFAM" id="SSF88723">
    <property type="entry name" value="PIN domain-like"/>
    <property type="match status" value="1"/>
</dbReference>
<sequence length="561" mass="61746">MGVKGLWPYLSPAEQTEDMTLLTVRHSQAHPGHIQPFRVGVDTSIWLHATQNAMAVGHAQSGENPELQALFRKTARLFSLCTSAVFVFDGDERPALKRNTKVIHYEHWLAAGLRELITCFGFVWCILDTETDPDKAPAEAEAQLAAMQQQGLIDAVITDDSDVFVFGAKTVIRTPNVKKDKENVRMYCDTRIHAAINPAMTQGGFLLTALLSGGDYDLVGRDQIFWLCYCSRSCKIRFRGCLPRDSSPPVAEHLVAFETLRAEMKMCLRHDPLHYLGRRSAVLADAIPDSFPNHATFLAYTRPRIDENAMLAKLCTTVTFPNLERLGRLCERSFSWGTREGILAAFRAQVWPGLVRRSLWAQASDNPIKFTLLPSSLLPRRFKQAGGLRFCQVRVAVEALMEDTVASLTDERAGRHQARARTSAKRPRVASSTDPLDIWVPAVVIDMIHPSDCGHGAGTVLHSRLRDSLHDATEGLSANTPIDIDAICDNALPAPSPVIVDDELESCEGGLGPHIIGDGSSCLPYDLTGSGRCSPYIRALSDDEDLPSVSELIASVWGPLL</sequence>
<dbReference type="InterPro" id="IPR006084">
    <property type="entry name" value="XPG/Rad2"/>
</dbReference>
<dbReference type="AlphaFoldDB" id="S7PQK5"/>
<dbReference type="STRING" id="670483.S7PQK5"/>
<dbReference type="SMART" id="SM00485">
    <property type="entry name" value="XPGN"/>
    <property type="match status" value="1"/>
</dbReference>
<dbReference type="PANTHER" id="PTHR11081:SF75">
    <property type="entry name" value="ENDONUCLEASE, PUTATIVE (AFU_ORTHOLOGUE AFUA_3G13260)-RELATED"/>
    <property type="match status" value="1"/>
</dbReference>
<evidence type="ECO:0000259" key="1">
    <source>
        <dbReference type="SMART" id="SM00484"/>
    </source>
</evidence>
<organism evidence="3 4">
    <name type="scientific">Gloeophyllum trabeum (strain ATCC 11539 / FP-39264 / Madison 617)</name>
    <name type="common">Brown rot fungus</name>
    <dbReference type="NCBI Taxonomy" id="670483"/>
    <lineage>
        <taxon>Eukaryota</taxon>
        <taxon>Fungi</taxon>
        <taxon>Dikarya</taxon>
        <taxon>Basidiomycota</taxon>
        <taxon>Agaricomycotina</taxon>
        <taxon>Agaricomycetes</taxon>
        <taxon>Gloeophyllales</taxon>
        <taxon>Gloeophyllaceae</taxon>
        <taxon>Gloeophyllum</taxon>
    </lineage>
</organism>
<dbReference type="GO" id="GO:0006974">
    <property type="term" value="P:DNA damage response"/>
    <property type="evidence" value="ECO:0007669"/>
    <property type="project" value="UniProtKB-ARBA"/>
</dbReference>
<dbReference type="Gene3D" id="3.40.50.1010">
    <property type="entry name" value="5'-nuclease"/>
    <property type="match status" value="2"/>
</dbReference>
<dbReference type="InterPro" id="IPR029060">
    <property type="entry name" value="PIN-like_dom_sf"/>
</dbReference>
<dbReference type="KEGG" id="gtr:GLOTRDRAFT_97234"/>
<accession>S7PQK5</accession>
<dbReference type="HOGENOM" id="CLU_007575_3_1_1"/>
<dbReference type="PRINTS" id="PR00853">
    <property type="entry name" value="XPGRADSUPER"/>
</dbReference>
<dbReference type="GeneID" id="19309978"/>
<dbReference type="eggNOG" id="KOG2520">
    <property type="taxonomic scope" value="Eukaryota"/>
</dbReference>
<evidence type="ECO:0000259" key="2">
    <source>
        <dbReference type="SMART" id="SM00485"/>
    </source>
</evidence>
<dbReference type="OMA" id="CELYFAW"/>
<dbReference type="Pfam" id="PF00752">
    <property type="entry name" value="XPG_N"/>
    <property type="match status" value="1"/>
</dbReference>
<reference evidence="3 4" key="1">
    <citation type="journal article" date="2012" name="Science">
        <title>The Paleozoic origin of enzymatic lignin decomposition reconstructed from 31 fungal genomes.</title>
        <authorList>
            <person name="Floudas D."/>
            <person name="Binder M."/>
            <person name="Riley R."/>
            <person name="Barry K."/>
            <person name="Blanchette R.A."/>
            <person name="Henrissat B."/>
            <person name="Martinez A.T."/>
            <person name="Otillar R."/>
            <person name="Spatafora J.W."/>
            <person name="Yadav J.S."/>
            <person name="Aerts A."/>
            <person name="Benoit I."/>
            <person name="Boyd A."/>
            <person name="Carlson A."/>
            <person name="Copeland A."/>
            <person name="Coutinho P.M."/>
            <person name="de Vries R.P."/>
            <person name="Ferreira P."/>
            <person name="Findley K."/>
            <person name="Foster B."/>
            <person name="Gaskell J."/>
            <person name="Glotzer D."/>
            <person name="Gorecki P."/>
            <person name="Heitman J."/>
            <person name="Hesse C."/>
            <person name="Hori C."/>
            <person name="Igarashi K."/>
            <person name="Jurgens J.A."/>
            <person name="Kallen N."/>
            <person name="Kersten P."/>
            <person name="Kohler A."/>
            <person name="Kuees U."/>
            <person name="Kumar T.K.A."/>
            <person name="Kuo A."/>
            <person name="LaButti K."/>
            <person name="Larrondo L.F."/>
            <person name="Lindquist E."/>
            <person name="Ling A."/>
            <person name="Lombard V."/>
            <person name="Lucas S."/>
            <person name="Lundell T."/>
            <person name="Martin R."/>
            <person name="McLaughlin D.J."/>
            <person name="Morgenstern I."/>
            <person name="Morin E."/>
            <person name="Murat C."/>
            <person name="Nagy L.G."/>
            <person name="Nolan M."/>
            <person name="Ohm R.A."/>
            <person name="Patyshakuliyeva A."/>
            <person name="Rokas A."/>
            <person name="Ruiz-Duenas F.J."/>
            <person name="Sabat G."/>
            <person name="Salamov A."/>
            <person name="Samejima M."/>
            <person name="Schmutz J."/>
            <person name="Slot J.C."/>
            <person name="St John F."/>
            <person name="Stenlid J."/>
            <person name="Sun H."/>
            <person name="Sun S."/>
            <person name="Syed K."/>
            <person name="Tsang A."/>
            <person name="Wiebenga A."/>
            <person name="Young D."/>
            <person name="Pisabarro A."/>
            <person name="Eastwood D.C."/>
            <person name="Martin F."/>
            <person name="Cullen D."/>
            <person name="Grigoriev I.V."/>
            <person name="Hibbett D.S."/>
        </authorList>
    </citation>
    <scope>NUCLEOTIDE SEQUENCE [LARGE SCALE GENOMIC DNA]</scope>
    <source>
        <strain evidence="3 4">ATCC 11539</strain>
    </source>
</reference>
<dbReference type="Proteomes" id="UP000030669">
    <property type="component" value="Unassembled WGS sequence"/>
</dbReference>
<feature type="domain" description="XPG-I" evidence="1">
    <location>
        <begin position="136"/>
        <end position="189"/>
    </location>
</feature>
<dbReference type="InterPro" id="IPR006086">
    <property type="entry name" value="XPG-I_dom"/>
</dbReference>
<dbReference type="SMART" id="SM00484">
    <property type="entry name" value="XPGI"/>
    <property type="match status" value="1"/>
</dbReference>
<dbReference type="GO" id="GO:0017108">
    <property type="term" value="F:5'-flap endonuclease activity"/>
    <property type="evidence" value="ECO:0007669"/>
    <property type="project" value="TreeGrafter"/>
</dbReference>
<dbReference type="CDD" id="cd09870">
    <property type="entry name" value="PIN_YEN1"/>
    <property type="match status" value="1"/>
</dbReference>
<dbReference type="InterPro" id="IPR006085">
    <property type="entry name" value="XPG_DNA_repair_N"/>
</dbReference>
<dbReference type="OrthoDB" id="2959108at2759"/>
<name>S7PQK5_GLOTA</name>
<gene>
    <name evidence="3" type="ORF">GLOTRDRAFT_97234</name>
</gene>
<dbReference type="PANTHER" id="PTHR11081">
    <property type="entry name" value="FLAP ENDONUCLEASE FAMILY MEMBER"/>
    <property type="match status" value="1"/>
</dbReference>
<dbReference type="RefSeq" id="XP_007871451.1">
    <property type="nucleotide sequence ID" value="XM_007873260.1"/>
</dbReference>
<keyword evidence="4" id="KW-1185">Reference proteome</keyword>
<dbReference type="Pfam" id="PF00867">
    <property type="entry name" value="XPG_I"/>
    <property type="match status" value="1"/>
</dbReference>
<evidence type="ECO:0000313" key="4">
    <source>
        <dbReference type="Proteomes" id="UP000030669"/>
    </source>
</evidence>
<dbReference type="EMBL" id="KB469364">
    <property type="protein sequence ID" value="EPQ50091.1"/>
    <property type="molecule type" value="Genomic_DNA"/>
</dbReference>
<protein>
    <submittedName>
        <fullName evidence="3">PIN domain-like protein</fullName>
    </submittedName>
</protein>
<proteinExistence type="predicted"/>